<name>A0ABD2G0Q2_PAGBO</name>
<dbReference type="PANTHER" id="PTHR16830">
    <property type="entry name" value="SH2 CONTAINING ADAPTOR PRAM-1 RELATED"/>
    <property type="match status" value="1"/>
</dbReference>
<feature type="region of interest" description="Disordered" evidence="1">
    <location>
        <begin position="20"/>
        <end position="56"/>
    </location>
</feature>
<dbReference type="FunFam" id="2.30.30.40:FF:000307">
    <property type="entry name" value="Predicted protein"/>
    <property type="match status" value="1"/>
</dbReference>
<feature type="compositionally biased region" description="Polar residues" evidence="1">
    <location>
        <begin position="873"/>
        <end position="884"/>
    </location>
</feature>
<proteinExistence type="predicted"/>
<dbReference type="InterPro" id="IPR043443">
    <property type="entry name" value="FYB1/2-like"/>
</dbReference>
<protein>
    <submittedName>
        <fullName evidence="2">Uncharacterized protein</fullName>
    </submittedName>
</protein>
<feature type="compositionally biased region" description="Pro residues" evidence="1">
    <location>
        <begin position="284"/>
        <end position="296"/>
    </location>
</feature>
<feature type="compositionally biased region" description="Basic and acidic residues" evidence="1">
    <location>
        <begin position="650"/>
        <end position="713"/>
    </location>
</feature>
<feature type="compositionally biased region" description="Basic and acidic residues" evidence="1">
    <location>
        <begin position="427"/>
        <end position="438"/>
    </location>
</feature>
<dbReference type="InterPro" id="IPR036028">
    <property type="entry name" value="SH3-like_dom_sf"/>
</dbReference>
<keyword evidence="3" id="KW-1185">Reference proteome</keyword>
<feature type="compositionally biased region" description="Basic and acidic residues" evidence="1">
    <location>
        <begin position="92"/>
        <end position="124"/>
    </location>
</feature>
<gene>
    <name evidence="2" type="ORF">OYC64_021643</name>
</gene>
<feature type="region of interest" description="Disordered" evidence="1">
    <location>
        <begin position="331"/>
        <end position="715"/>
    </location>
</feature>
<reference evidence="2 3" key="1">
    <citation type="journal article" date="2022" name="G3 (Bethesda)">
        <title>Evaluating Illumina-, Nanopore-, and PacBio-based genome assembly strategies with the bald notothen, Trematomus borchgrevinki.</title>
        <authorList>
            <person name="Rayamajhi N."/>
            <person name="Cheng C.C."/>
            <person name="Catchen J.M."/>
        </authorList>
    </citation>
    <scope>NUCLEOTIDE SEQUENCE [LARGE SCALE GENOMIC DNA]</scope>
    <source>
        <strain evidence="2">AGRC-2024</strain>
    </source>
</reference>
<comment type="caution">
    <text evidence="2">The sequence shown here is derived from an EMBL/GenBank/DDBJ whole genome shotgun (WGS) entry which is preliminary data.</text>
</comment>
<evidence type="ECO:0000256" key="1">
    <source>
        <dbReference type="SAM" id="MobiDB-lite"/>
    </source>
</evidence>
<dbReference type="Gene3D" id="2.30.30.40">
    <property type="entry name" value="SH3 Domains"/>
    <property type="match status" value="1"/>
</dbReference>
<accession>A0ABD2G0Q2</accession>
<dbReference type="Proteomes" id="UP001619887">
    <property type="component" value="Unassembled WGS sequence"/>
</dbReference>
<reference evidence="2 3" key="2">
    <citation type="journal article" date="2024" name="G3 (Bethesda)">
        <title>The genome of the cryopelagic Antarctic bald notothen, Trematomus borchgrevinki.</title>
        <authorList>
            <person name="Rayamajhi N."/>
            <person name="Rivera-Colon A.G."/>
            <person name="Minhas B.F."/>
            <person name="Cheng C.C."/>
            <person name="Catchen J.M."/>
        </authorList>
    </citation>
    <scope>NUCLEOTIDE SEQUENCE [LARGE SCALE GENOMIC DNA]</scope>
    <source>
        <strain evidence="2">AGRC-2024</strain>
    </source>
</reference>
<feature type="compositionally biased region" description="Acidic residues" evidence="1">
    <location>
        <begin position="829"/>
        <end position="843"/>
    </location>
</feature>
<evidence type="ECO:0000313" key="3">
    <source>
        <dbReference type="Proteomes" id="UP001619887"/>
    </source>
</evidence>
<feature type="compositionally biased region" description="Pro residues" evidence="1">
    <location>
        <begin position="334"/>
        <end position="347"/>
    </location>
</feature>
<evidence type="ECO:0000313" key="2">
    <source>
        <dbReference type="EMBL" id="KAL3047477.1"/>
    </source>
</evidence>
<dbReference type="EMBL" id="JBIYXZ010002084">
    <property type="protein sequence ID" value="KAL3047477.1"/>
    <property type="molecule type" value="Genomic_DNA"/>
</dbReference>
<dbReference type="AlphaFoldDB" id="A0ABD2G0Q2"/>
<feature type="compositionally biased region" description="Pro residues" evidence="1">
    <location>
        <begin position="304"/>
        <end position="314"/>
    </location>
</feature>
<dbReference type="PANTHER" id="PTHR16830:SF20">
    <property type="entry name" value="SI:CH211-188C16.1-RELATED"/>
    <property type="match status" value="1"/>
</dbReference>
<dbReference type="SUPFAM" id="SSF50044">
    <property type="entry name" value="SH3-domain"/>
    <property type="match status" value="1"/>
</dbReference>
<feature type="region of interest" description="Disordered" evidence="1">
    <location>
        <begin position="70"/>
        <end position="124"/>
    </location>
</feature>
<organism evidence="2 3">
    <name type="scientific">Pagothenia borchgrevinki</name>
    <name type="common">Bald rockcod</name>
    <name type="synonym">Trematomus borchgrevinki</name>
    <dbReference type="NCBI Taxonomy" id="8213"/>
    <lineage>
        <taxon>Eukaryota</taxon>
        <taxon>Metazoa</taxon>
        <taxon>Chordata</taxon>
        <taxon>Craniata</taxon>
        <taxon>Vertebrata</taxon>
        <taxon>Euteleostomi</taxon>
        <taxon>Actinopterygii</taxon>
        <taxon>Neopterygii</taxon>
        <taxon>Teleostei</taxon>
        <taxon>Neoteleostei</taxon>
        <taxon>Acanthomorphata</taxon>
        <taxon>Eupercaria</taxon>
        <taxon>Perciformes</taxon>
        <taxon>Notothenioidei</taxon>
        <taxon>Nototheniidae</taxon>
        <taxon>Pagothenia</taxon>
    </lineage>
</organism>
<feature type="compositionally biased region" description="Acidic residues" evidence="1">
    <location>
        <begin position="511"/>
        <end position="525"/>
    </location>
</feature>
<feature type="region of interest" description="Disordered" evidence="1">
    <location>
        <begin position="276"/>
        <end position="316"/>
    </location>
</feature>
<feature type="compositionally biased region" description="Polar residues" evidence="1">
    <location>
        <begin position="542"/>
        <end position="562"/>
    </location>
</feature>
<feature type="region of interest" description="Disordered" evidence="1">
    <location>
        <begin position="808"/>
        <end position="892"/>
    </location>
</feature>
<sequence>MDQEDTLDFKALMAKFQEEEQLLLKQPKSRPALPDKPKSVPPPTSPSHFLPAGARPSLLTSINQTLEAKTVNAPKVIFKDDKKQSKTPLISKGKDKSEGKLKKPKDKTMKGSKERLGEISEDLKPKKVKKLPLLPGASKGKTAELVPAAPPPTGTVPKKRGILDFMKSTKRNSAEVPEDQILDSPTLGITGPAPLIPVHFDYGVVAPDVSALLPNIPILPDSAAVMEITPPSTIPAFPELTPPPTFVPDIPDLQVPTLEIETPLEMETPAVHISRPASQNGVIPNPPSDSPTPPPSLAISIPSPVAPTPPPSLPEPEIAAEACVEAVNISAVETPPPPPGTDPPSIPSSPKAERPISALSALSRAEDMSPARKMSPVDQRIFNALEKARKKIGQPTNPTTSYSITPPSEERPPSPTISLLDLPPIDYEGKLNGLDHRQASPALEGITEEGSDPVPELLVVPPPPPKRLLPDPESLGVAPEKPQRPPSVNLSEFIPPPPLEGNEIPAPPEFSEADPTDIPEFDDVTSDAYPPELQVPEWGNGDYTSPETPDQQNLPESYSNGATPPEAEVHASPTFVDDHPDNRLSGFSFPVLQEAPGIPAEAGNDVYEGTENVYEDITTSSGKNKAKSDGGKKRKGPPKNPYAEAQQEINVEKSKTGRFGRSEKKAAAEGPDEKELKKKEKQRLEKEKKELKEKHEKEKKEQKEKEKKENEMRKKFKITGQEDAIYEAKVTAATKGRKNDLAANNGDIISIISTTNCPKGKWLARDSSNNYGYVAVDHVELDIKEMLELGKKAAISRRGNNNNIVVSEEEVTSSGSRASNHYPLSAESFTDDSEEWTGDEEEPISPPPDTADPLTPMGHNRTLSMPDMGNRDLSINHQHSQSDISAEGTHDNARHEALQKLATFFHAPKPAEPAPSSIEPETCPVLVEEEEDSLPEVTSLDFDHPDMIILPPPDMYADLTVE</sequence>